<evidence type="ECO:0000313" key="2">
    <source>
        <dbReference type="EMBL" id="MBB6073646.1"/>
    </source>
</evidence>
<dbReference type="Proteomes" id="UP000582837">
    <property type="component" value="Unassembled WGS sequence"/>
</dbReference>
<dbReference type="EMBL" id="JACHIA010000027">
    <property type="protein sequence ID" value="MBB6073646.1"/>
    <property type="molecule type" value="Genomic_DNA"/>
</dbReference>
<protein>
    <submittedName>
        <fullName evidence="2">Uncharacterized protein</fullName>
    </submittedName>
</protein>
<organism evidence="2 3">
    <name type="scientific">Longimicrobium terrae</name>
    <dbReference type="NCBI Taxonomy" id="1639882"/>
    <lineage>
        <taxon>Bacteria</taxon>
        <taxon>Pseudomonadati</taxon>
        <taxon>Gemmatimonadota</taxon>
        <taxon>Longimicrobiia</taxon>
        <taxon>Longimicrobiales</taxon>
        <taxon>Longimicrobiaceae</taxon>
        <taxon>Longimicrobium</taxon>
    </lineage>
</organism>
<reference evidence="2 3" key="1">
    <citation type="submission" date="2020-08" db="EMBL/GenBank/DDBJ databases">
        <title>Genomic Encyclopedia of Type Strains, Phase IV (KMG-IV): sequencing the most valuable type-strain genomes for metagenomic binning, comparative biology and taxonomic classification.</title>
        <authorList>
            <person name="Goeker M."/>
        </authorList>
    </citation>
    <scope>NUCLEOTIDE SEQUENCE [LARGE SCALE GENOMIC DNA]</scope>
    <source>
        <strain evidence="2 3">DSM 29007</strain>
    </source>
</reference>
<accession>A0A841H722</accession>
<proteinExistence type="predicted"/>
<sequence length="51" mass="5608">MMKSDDSLGMVPLVAGWEAPPPAPPRANSRTERGELTPGFEMSVQARFHVR</sequence>
<evidence type="ECO:0000256" key="1">
    <source>
        <dbReference type="SAM" id="MobiDB-lite"/>
    </source>
</evidence>
<comment type="caution">
    <text evidence="2">The sequence shown here is derived from an EMBL/GenBank/DDBJ whole genome shotgun (WGS) entry which is preliminary data.</text>
</comment>
<evidence type="ECO:0000313" key="3">
    <source>
        <dbReference type="Proteomes" id="UP000582837"/>
    </source>
</evidence>
<dbReference type="AlphaFoldDB" id="A0A841H722"/>
<gene>
    <name evidence="2" type="ORF">HNQ61_005317</name>
</gene>
<name>A0A841H722_9BACT</name>
<keyword evidence="3" id="KW-1185">Reference proteome</keyword>
<feature type="region of interest" description="Disordered" evidence="1">
    <location>
        <begin position="14"/>
        <end position="42"/>
    </location>
</feature>